<name>A0A2S8FTF9_9BACT</name>
<dbReference type="EMBL" id="PUIB01000016">
    <property type="protein sequence ID" value="PQO35114.1"/>
    <property type="molecule type" value="Genomic_DNA"/>
</dbReference>
<evidence type="ECO:0008006" key="4">
    <source>
        <dbReference type="Google" id="ProtNLM"/>
    </source>
</evidence>
<protein>
    <recommendedName>
        <fullName evidence="4">SRPBCC family protein</fullName>
    </recommendedName>
</protein>
<reference evidence="2 3" key="1">
    <citation type="submission" date="2018-02" db="EMBL/GenBank/DDBJ databases">
        <title>Comparative genomes isolates from brazilian mangrove.</title>
        <authorList>
            <person name="Araujo J.E."/>
            <person name="Taketani R.G."/>
            <person name="Silva M.C.P."/>
            <person name="Loureco M.V."/>
            <person name="Andreote F.D."/>
        </authorList>
    </citation>
    <scope>NUCLEOTIDE SEQUENCE [LARGE SCALE GENOMIC DNA]</scope>
    <source>
        <strain evidence="2 3">NAP PRIS-MGV</strain>
    </source>
</reference>
<evidence type="ECO:0000256" key="1">
    <source>
        <dbReference type="SAM" id="Phobius"/>
    </source>
</evidence>
<dbReference type="Pfam" id="PF10604">
    <property type="entry name" value="Polyketide_cyc2"/>
    <property type="match status" value="1"/>
</dbReference>
<dbReference type="Gene3D" id="3.30.530.20">
    <property type="match status" value="1"/>
</dbReference>
<comment type="caution">
    <text evidence="2">The sequence shown here is derived from an EMBL/GenBank/DDBJ whole genome shotgun (WGS) entry which is preliminary data.</text>
</comment>
<organism evidence="2 3">
    <name type="scientific">Blastopirellula marina</name>
    <dbReference type="NCBI Taxonomy" id="124"/>
    <lineage>
        <taxon>Bacteria</taxon>
        <taxon>Pseudomonadati</taxon>
        <taxon>Planctomycetota</taxon>
        <taxon>Planctomycetia</taxon>
        <taxon>Pirellulales</taxon>
        <taxon>Pirellulaceae</taxon>
        <taxon>Blastopirellula</taxon>
    </lineage>
</organism>
<dbReference type="InterPro" id="IPR023393">
    <property type="entry name" value="START-like_dom_sf"/>
</dbReference>
<keyword evidence="1" id="KW-1133">Transmembrane helix</keyword>
<dbReference type="SUPFAM" id="SSF55961">
    <property type="entry name" value="Bet v1-like"/>
    <property type="match status" value="1"/>
</dbReference>
<dbReference type="InterPro" id="IPR019587">
    <property type="entry name" value="Polyketide_cyclase/dehydratase"/>
</dbReference>
<dbReference type="AlphaFoldDB" id="A0A2S8FTF9"/>
<gene>
    <name evidence="2" type="ORF">C5Y98_14275</name>
</gene>
<proteinExistence type="predicted"/>
<evidence type="ECO:0000313" key="3">
    <source>
        <dbReference type="Proteomes" id="UP000239388"/>
    </source>
</evidence>
<evidence type="ECO:0000313" key="2">
    <source>
        <dbReference type="EMBL" id="PQO35114.1"/>
    </source>
</evidence>
<feature type="transmembrane region" description="Helical" evidence="1">
    <location>
        <begin position="40"/>
        <end position="61"/>
    </location>
</feature>
<keyword evidence="1" id="KW-0812">Transmembrane</keyword>
<accession>A0A2S8FTF9</accession>
<keyword evidence="1" id="KW-0472">Membrane</keyword>
<sequence length="209" mass="22938">MKIRPTCDLIWETVMNESAPPAEAPATEEAATGSTAVNRWMRTISVVFVVAIIAVVVLWFVGGRTIYYHAQVRILAPPAKVYPYLTDPDLLKQWMGDVAAITPLDDKGDEVGAKSTVLVDSNGEKLEMVSEIVEITPDKSLKVRLTCDMFVVVSDYQLSESQGATELSLDMAADFHGLARITAPLISSAIQEKLEADFHRLRDDVESAK</sequence>
<dbReference type="Proteomes" id="UP000239388">
    <property type="component" value="Unassembled WGS sequence"/>
</dbReference>